<gene>
    <name evidence="3" type="ORF">TcWFU_001551</name>
</gene>
<dbReference type="Pfam" id="PF00566">
    <property type="entry name" value="RabGAP-TBC"/>
    <property type="match status" value="1"/>
</dbReference>
<protein>
    <submittedName>
        <fullName evidence="3">TBC1 domain family member 25</fullName>
    </submittedName>
</protein>
<keyword evidence="1" id="KW-0343">GTPase activation</keyword>
<evidence type="ECO:0000313" key="4">
    <source>
        <dbReference type="Proteomes" id="UP001651158"/>
    </source>
</evidence>
<dbReference type="PANTHER" id="PTHR22957">
    <property type="entry name" value="TBC1 DOMAIN FAMILY MEMBER GTPASE-ACTIVATING PROTEIN"/>
    <property type="match status" value="1"/>
</dbReference>
<dbReference type="InterPro" id="IPR000195">
    <property type="entry name" value="Rab-GAP-TBC_dom"/>
</dbReference>
<proteinExistence type="predicted"/>
<feature type="domain" description="Rab-GAP TBC" evidence="2">
    <location>
        <begin position="227"/>
        <end position="451"/>
    </location>
</feature>
<keyword evidence="4" id="KW-1185">Reference proteome</keyword>
<comment type="caution">
    <text evidence="3">The sequence shown here is derived from an EMBL/GenBank/DDBJ whole genome shotgun (WGS) entry which is preliminary data.</text>
</comment>
<evidence type="ECO:0000313" key="3">
    <source>
        <dbReference type="EMBL" id="KAL5111403.1"/>
    </source>
</evidence>
<evidence type="ECO:0000256" key="1">
    <source>
        <dbReference type="ARBA" id="ARBA00022468"/>
    </source>
</evidence>
<dbReference type="Gene3D" id="1.10.8.270">
    <property type="entry name" value="putative rabgap domain of human tbc1 domain family member 14 like domains"/>
    <property type="match status" value="1"/>
</dbReference>
<sequence>MDVGLSVRVKMKFMSLNGTLSYCHFLLDPNRITYGKLIERIQWEFRTDDDFSISYLTRGEYGEQFQCLLQSDADLQKALSHCTERTLRLFIEAKPKSDESWDIVSSDEVIVSRSHDTSLDRSANVNDPSPYCLSHPLTPNSFAKWPPSVPTGYLVSTLRAAWVSGSFLQNVSQQLVRTVNSIEKVINFKSDLPSRPPLSEAEFLSYMDSLGRIVHPLDFYQNVYLRGMEVGLRKVAWRILLQIYPSEFSGKERMALLHDRIEKYELMKKAWKQAYQEGRLTKAQVNAITLACVDVVRTDRNLPFYHNDGKNQRVSQLFSILATYAIYHPGIGYHQGMSNLASLLLYVQDGEGAAYVCLCALMQRLAPKFAPRHDQITMITQMQHLHDLLVYTDYNMAQFLQALHISEVQWAAIALVASTWPDVGSTTLYSQLASEHSSIVFEAGDMPYTQCDTNLINSLIGDEFKYNLPCTNETEKAVPIPSVHSSLSCKSREIKAVHEGDPVHMKDWVVELPSPDAMGGGSNPFLLFICVSMILEYREEILEQVHEVCDLFHLFQTYNKRHKLGSILNRARSLFESYLKDQEMKPRSIVNRPHLEIS</sequence>
<name>A0ABR4QPB3_9CEST</name>
<evidence type="ECO:0000259" key="2">
    <source>
        <dbReference type="PROSITE" id="PS50086"/>
    </source>
</evidence>
<dbReference type="EMBL" id="JAKROA010000001">
    <property type="protein sequence ID" value="KAL5111403.1"/>
    <property type="molecule type" value="Genomic_DNA"/>
</dbReference>
<dbReference type="SMART" id="SM00164">
    <property type="entry name" value="TBC"/>
    <property type="match status" value="1"/>
</dbReference>
<accession>A0ABR4QPB3</accession>
<dbReference type="Gene3D" id="1.10.472.80">
    <property type="entry name" value="Ypt/Rab-GAP domain of gyp1p, domain 3"/>
    <property type="match status" value="1"/>
</dbReference>
<dbReference type="PROSITE" id="PS50086">
    <property type="entry name" value="TBC_RABGAP"/>
    <property type="match status" value="1"/>
</dbReference>
<dbReference type="SUPFAM" id="SSF47923">
    <property type="entry name" value="Ypt/Rab-GAP domain of gyp1p"/>
    <property type="match status" value="2"/>
</dbReference>
<dbReference type="InterPro" id="IPR035969">
    <property type="entry name" value="Rab-GAP_TBC_sf"/>
</dbReference>
<reference evidence="3 4" key="1">
    <citation type="journal article" date="2022" name="Front. Cell. Infect. Microbiol.">
        <title>The Genomes of Two Strains of Taenia crassiceps the Animal Model for the Study of Human Cysticercosis.</title>
        <authorList>
            <person name="Bobes R.J."/>
            <person name="Estrada K."/>
            <person name="Rios-Valencia D.G."/>
            <person name="Calderon-Gallegos A."/>
            <person name="de la Torre P."/>
            <person name="Carrero J.C."/>
            <person name="Sanchez-Flores A."/>
            <person name="Laclette J.P."/>
        </authorList>
    </citation>
    <scope>NUCLEOTIDE SEQUENCE [LARGE SCALE GENOMIC DNA]</scope>
    <source>
        <strain evidence="3">WFUcys</strain>
    </source>
</reference>
<organism evidence="3 4">
    <name type="scientific">Taenia crassiceps</name>
    <dbReference type="NCBI Taxonomy" id="6207"/>
    <lineage>
        <taxon>Eukaryota</taxon>
        <taxon>Metazoa</taxon>
        <taxon>Spiralia</taxon>
        <taxon>Lophotrochozoa</taxon>
        <taxon>Platyhelminthes</taxon>
        <taxon>Cestoda</taxon>
        <taxon>Eucestoda</taxon>
        <taxon>Cyclophyllidea</taxon>
        <taxon>Taeniidae</taxon>
        <taxon>Taenia</taxon>
    </lineage>
</organism>
<dbReference type="Proteomes" id="UP001651158">
    <property type="component" value="Unassembled WGS sequence"/>
</dbReference>
<dbReference type="PANTHER" id="PTHR22957:SF333">
    <property type="entry name" value="TBC1 DOMAIN FAMILY MEMBER 25"/>
    <property type="match status" value="1"/>
</dbReference>